<feature type="compositionally biased region" description="Polar residues" evidence="1">
    <location>
        <begin position="276"/>
        <end position="316"/>
    </location>
</feature>
<protein>
    <submittedName>
        <fullName evidence="2">Uncharacterized protein</fullName>
    </submittedName>
</protein>
<organism evidence="2 3">
    <name type="scientific">Corynespora cassiicola Philippines</name>
    <dbReference type="NCBI Taxonomy" id="1448308"/>
    <lineage>
        <taxon>Eukaryota</taxon>
        <taxon>Fungi</taxon>
        <taxon>Dikarya</taxon>
        <taxon>Ascomycota</taxon>
        <taxon>Pezizomycotina</taxon>
        <taxon>Dothideomycetes</taxon>
        <taxon>Pleosporomycetidae</taxon>
        <taxon>Pleosporales</taxon>
        <taxon>Corynesporascaceae</taxon>
        <taxon>Corynespora</taxon>
    </lineage>
</organism>
<dbReference type="OrthoDB" id="3800705at2759"/>
<feature type="compositionally biased region" description="Basic and acidic residues" evidence="1">
    <location>
        <begin position="317"/>
        <end position="333"/>
    </location>
</feature>
<feature type="compositionally biased region" description="Low complexity" evidence="1">
    <location>
        <begin position="1"/>
        <end position="19"/>
    </location>
</feature>
<dbReference type="AlphaFoldDB" id="A0A2T2NK79"/>
<feature type="compositionally biased region" description="Polar residues" evidence="1">
    <location>
        <begin position="21"/>
        <end position="31"/>
    </location>
</feature>
<name>A0A2T2NK79_CORCC</name>
<evidence type="ECO:0000256" key="1">
    <source>
        <dbReference type="SAM" id="MobiDB-lite"/>
    </source>
</evidence>
<reference evidence="2 3" key="1">
    <citation type="journal article" date="2018" name="Front. Microbiol.">
        <title>Genome-Wide Analysis of Corynespora cassiicola Leaf Fall Disease Putative Effectors.</title>
        <authorList>
            <person name="Lopez D."/>
            <person name="Ribeiro S."/>
            <person name="Label P."/>
            <person name="Fumanal B."/>
            <person name="Venisse J.S."/>
            <person name="Kohler A."/>
            <person name="de Oliveira R.R."/>
            <person name="Labutti K."/>
            <person name="Lipzen A."/>
            <person name="Lail K."/>
            <person name="Bauer D."/>
            <person name="Ohm R.A."/>
            <person name="Barry K.W."/>
            <person name="Spatafora J."/>
            <person name="Grigoriev I.V."/>
            <person name="Martin F.M."/>
            <person name="Pujade-Renaud V."/>
        </authorList>
    </citation>
    <scope>NUCLEOTIDE SEQUENCE [LARGE SCALE GENOMIC DNA]</scope>
    <source>
        <strain evidence="2 3">Philippines</strain>
    </source>
</reference>
<proteinExistence type="predicted"/>
<keyword evidence="3" id="KW-1185">Reference proteome</keyword>
<dbReference type="Proteomes" id="UP000240883">
    <property type="component" value="Unassembled WGS sequence"/>
</dbReference>
<sequence length="693" mass="77155">MSEASDSSPLSVISSSCWSGPTFSNSSSEFGSTERDADESSEVEDLLETRVLIECGIKQLFKKVSLPDNSHVSRPSKEKNLHDALRDHGQSKAVYSMISEGPWSSFNPKTLQTRCAICMAPFSGPNHESKAKYHIASVHPSFSGVFNGYGMSVQSTNLDSVDGKAPIRNSFDSITVNDRNINPKILPFTTIHNIQSRTMTCGQQLASKAQISFLLGRLKANARPEQVNGLFNGLDTILANLMERYPNDPTVKGIQNALVSLNQSYEISLGVQSTEKNQHTSAVSKNPDASCSPSGNQAWGSNSAQKHRNNSSPRNDSGQDSKTNHERMKLGADRKRKRTRNENKLFACPIRKHCEVHSLPPSCLFLGAANMWGVTQHLKQRVHREHIPFLALCRICWEHVIEPEEYDRIHKQGRCQQGAQPRGSRVTEHWKNLYEKIFPDSSRIPNPYVGDAEWTTKRVTRGAEMEHTMQVCGNSGAVYDFNNFPAEESFLGHGLSVIPLDEPPLEDAHHQFPSQDSIQQAAEIAALELFNQMLDENIQGTSQLTGFSLDQIVGTTAAMRPEDVDTFSDRFLTRAVELTRTLYPQDPKEELRETSHKGDLIEQAQWQNNMLDLINTPGWLQNLDVPPQPLGYVDPLHSIQFPRQDAILPRDQDCGGYLSGYFDLTSPIALQWGDGREPFVDSGRATTGAIPCL</sequence>
<evidence type="ECO:0000313" key="2">
    <source>
        <dbReference type="EMBL" id="PSN65844.1"/>
    </source>
</evidence>
<evidence type="ECO:0000313" key="3">
    <source>
        <dbReference type="Proteomes" id="UP000240883"/>
    </source>
</evidence>
<dbReference type="EMBL" id="KZ678136">
    <property type="protein sequence ID" value="PSN65844.1"/>
    <property type="molecule type" value="Genomic_DNA"/>
</dbReference>
<feature type="region of interest" description="Disordered" evidence="1">
    <location>
        <begin position="276"/>
        <end position="338"/>
    </location>
</feature>
<feature type="region of interest" description="Disordered" evidence="1">
    <location>
        <begin position="1"/>
        <end position="43"/>
    </location>
</feature>
<gene>
    <name evidence="2" type="ORF">BS50DRAFT_574348</name>
</gene>
<accession>A0A2T2NK79</accession>